<dbReference type="Proteomes" id="UP001355207">
    <property type="component" value="Chromosome 6"/>
</dbReference>
<proteinExistence type="predicted"/>
<dbReference type="InterPro" id="IPR000683">
    <property type="entry name" value="Gfo/Idh/MocA-like_OxRdtase_N"/>
</dbReference>
<dbReference type="Pfam" id="PF08635">
    <property type="entry name" value="ox_reductase_C"/>
    <property type="match status" value="1"/>
</dbReference>
<name>A0AAX4JWZ2_9TREE</name>
<reference evidence="3 4" key="1">
    <citation type="submission" date="2024-01" db="EMBL/GenBank/DDBJ databases">
        <title>Comparative genomics of Cryptococcus and Kwoniella reveals pathogenesis evolution and contrasting modes of karyotype evolution via chromosome fusion or intercentromeric recombination.</title>
        <authorList>
            <person name="Coelho M.A."/>
            <person name="David-Palma M."/>
            <person name="Shea T."/>
            <person name="Bowers K."/>
            <person name="McGinley-Smith S."/>
            <person name="Mohammad A.W."/>
            <person name="Gnirke A."/>
            <person name="Yurkov A.M."/>
            <person name="Nowrousian M."/>
            <person name="Sun S."/>
            <person name="Cuomo C.A."/>
            <person name="Heitman J."/>
        </authorList>
    </citation>
    <scope>NUCLEOTIDE SEQUENCE [LARGE SCALE GENOMIC DNA]</scope>
    <source>
        <strain evidence="3 4">CBS 6074</strain>
    </source>
</reference>
<dbReference type="Gene3D" id="3.40.50.720">
    <property type="entry name" value="NAD(P)-binding Rossmann-like Domain"/>
    <property type="match status" value="1"/>
</dbReference>
<dbReference type="PANTHER" id="PTHR43249">
    <property type="entry name" value="UDP-N-ACETYL-2-AMINO-2-DEOXY-D-GLUCURONATE OXIDASE"/>
    <property type="match status" value="1"/>
</dbReference>
<evidence type="ECO:0000313" key="4">
    <source>
        <dbReference type="Proteomes" id="UP001355207"/>
    </source>
</evidence>
<evidence type="ECO:0000259" key="2">
    <source>
        <dbReference type="Pfam" id="PF08635"/>
    </source>
</evidence>
<protein>
    <recommendedName>
        <fullName evidence="5">NAD binding dehydrogenase</fullName>
    </recommendedName>
</protein>
<dbReference type="InterPro" id="IPR052515">
    <property type="entry name" value="Gfo/Idh/MocA_Oxidoreductase"/>
</dbReference>
<accession>A0AAX4JWZ2</accession>
<dbReference type="AlphaFoldDB" id="A0AAX4JWZ2"/>
<gene>
    <name evidence="3" type="ORF">L201_004841</name>
</gene>
<dbReference type="Gene3D" id="3.30.360.10">
    <property type="entry name" value="Dihydrodipicolinate Reductase, domain 2"/>
    <property type="match status" value="1"/>
</dbReference>
<dbReference type="SUPFAM" id="SSF51735">
    <property type="entry name" value="NAD(P)-binding Rossmann-fold domains"/>
    <property type="match status" value="1"/>
</dbReference>
<evidence type="ECO:0000259" key="1">
    <source>
        <dbReference type="Pfam" id="PF01408"/>
    </source>
</evidence>
<dbReference type="EMBL" id="CP144103">
    <property type="protein sequence ID" value="WWC89912.1"/>
    <property type="molecule type" value="Genomic_DNA"/>
</dbReference>
<dbReference type="SUPFAM" id="SSF55347">
    <property type="entry name" value="Glyceraldehyde-3-phosphate dehydrogenase-like, C-terminal domain"/>
    <property type="match status" value="1"/>
</dbReference>
<feature type="domain" description="Gfo/Idh/MocA-like oxidoreductase N-terminal" evidence="1">
    <location>
        <begin position="104"/>
        <end position="256"/>
    </location>
</feature>
<keyword evidence="4" id="KW-1185">Reference proteome</keyword>
<dbReference type="RefSeq" id="XP_066076675.1">
    <property type="nucleotide sequence ID" value="XM_066220578.1"/>
</dbReference>
<sequence length="484" mass="54076">MHPNLRTVATPVLPPLIRFGGLSTRNFATSSSFTRPLLPRPQQTPRTRYLSISTPLLPRQNISRLSNANNVLINSSLQHRGIATTSMAPGAMFSHPPPEPGADFNVVMIGAGNIMFGSDEGPWNHSFRFEHKLGPRLKVTALIDPSTARADKVLDGKRQSFVNSAYKDTKVFKTIEDYHADLKKSKIADPHAIVVGCPPAYRGGTTKGTDLEINLLKLFPKTAYFIEKPVGTGTVEAAKEVTQRLIDNGNIVSVGYMLRYLRCVQKMKQIIHENSLTVMATNARYSCAYEAIAKPAWWNKAIDMGPVIEQGTHFCDLSRYFGGDVDINSVVARSVEWYEEPGRLSKIPIDENKIDEELRIPRLTSAVWKYDNGAVGSFQHAVALQGTAYACELEVWADGYHMRLVDPYQNPTLYVRRPGDDHEERHSFTDDDPFFSEVSHFIDCIEDGPNPHILSSFEDATKTYELTWAIRLAAEASKIPQIKN</sequence>
<dbReference type="GeneID" id="91095511"/>
<dbReference type="InterPro" id="IPR013944">
    <property type="entry name" value="OxRdtase_put_C"/>
</dbReference>
<feature type="domain" description="Oxidoreductase putative C-terminal" evidence="2">
    <location>
        <begin position="259"/>
        <end position="400"/>
    </location>
</feature>
<dbReference type="Pfam" id="PF01408">
    <property type="entry name" value="GFO_IDH_MocA"/>
    <property type="match status" value="1"/>
</dbReference>
<evidence type="ECO:0000313" key="3">
    <source>
        <dbReference type="EMBL" id="WWC89912.1"/>
    </source>
</evidence>
<organism evidence="3 4">
    <name type="scientific">Kwoniella dendrophila CBS 6074</name>
    <dbReference type="NCBI Taxonomy" id="1295534"/>
    <lineage>
        <taxon>Eukaryota</taxon>
        <taxon>Fungi</taxon>
        <taxon>Dikarya</taxon>
        <taxon>Basidiomycota</taxon>
        <taxon>Agaricomycotina</taxon>
        <taxon>Tremellomycetes</taxon>
        <taxon>Tremellales</taxon>
        <taxon>Cryptococcaceae</taxon>
        <taxon>Kwoniella</taxon>
    </lineage>
</organism>
<evidence type="ECO:0008006" key="5">
    <source>
        <dbReference type="Google" id="ProtNLM"/>
    </source>
</evidence>
<dbReference type="PANTHER" id="PTHR43249:SF1">
    <property type="entry name" value="D-GLUCOSIDE 3-DEHYDROGENASE"/>
    <property type="match status" value="1"/>
</dbReference>
<dbReference type="GO" id="GO:0000166">
    <property type="term" value="F:nucleotide binding"/>
    <property type="evidence" value="ECO:0007669"/>
    <property type="project" value="InterPro"/>
</dbReference>
<dbReference type="InterPro" id="IPR036291">
    <property type="entry name" value="NAD(P)-bd_dom_sf"/>
</dbReference>